<feature type="transmembrane region" description="Helical" evidence="1">
    <location>
        <begin position="93"/>
        <end position="113"/>
    </location>
</feature>
<name>A0ABS4IUZ9_9BACL</name>
<organism evidence="2 3">
    <name type="scientific">Paenibacillus eucommiae</name>
    <dbReference type="NCBI Taxonomy" id="1355755"/>
    <lineage>
        <taxon>Bacteria</taxon>
        <taxon>Bacillati</taxon>
        <taxon>Bacillota</taxon>
        <taxon>Bacilli</taxon>
        <taxon>Bacillales</taxon>
        <taxon>Paenibacillaceae</taxon>
        <taxon>Paenibacillus</taxon>
    </lineage>
</organism>
<reference evidence="2 3" key="1">
    <citation type="submission" date="2021-03" db="EMBL/GenBank/DDBJ databases">
        <title>Genomic Encyclopedia of Type Strains, Phase IV (KMG-IV): sequencing the most valuable type-strain genomes for metagenomic binning, comparative biology and taxonomic classification.</title>
        <authorList>
            <person name="Goeker M."/>
        </authorList>
    </citation>
    <scope>NUCLEOTIDE SEQUENCE [LARGE SCALE GENOMIC DNA]</scope>
    <source>
        <strain evidence="2 3">DSM 26048</strain>
    </source>
</reference>
<evidence type="ECO:0008006" key="4">
    <source>
        <dbReference type="Google" id="ProtNLM"/>
    </source>
</evidence>
<proteinExistence type="predicted"/>
<sequence length="301" mass="35450">MVIESTQMYGMQVISNLLLLLMVAIAFYYALLSMPRRKKRWRILQLSVLKRGNELPPFYFKLLFIQKGSKGMEERKQLLLGCGMFLEPVIYEAIRRMFVLLLAGLTLLAYASFRNPGLALFLNPVYVLLISVSLLLFVLFDRKVLVQLKERRRHRIVKEIYTISQQLLYYSGSRMNLHAKLSRCHSQTRTLRSSFELLLNDWYQDAEAAIRSFKLRLGTDEAYSFGETLNALRQNEHEDYYHLLQQRITDYKEQIELTRESKKEAVSYMLFVLAGLPILNTFRVFMYPWILEGQQLFNSIN</sequence>
<keyword evidence="1" id="KW-0812">Transmembrane</keyword>
<feature type="transmembrane region" description="Helical" evidence="1">
    <location>
        <begin position="268"/>
        <end position="290"/>
    </location>
</feature>
<keyword evidence="1" id="KW-0472">Membrane</keyword>
<dbReference type="RefSeq" id="WP_209971647.1">
    <property type="nucleotide sequence ID" value="NZ_JAGGLB010000006.1"/>
</dbReference>
<accession>A0ABS4IUZ9</accession>
<evidence type="ECO:0000313" key="3">
    <source>
        <dbReference type="Proteomes" id="UP001519287"/>
    </source>
</evidence>
<evidence type="ECO:0000313" key="2">
    <source>
        <dbReference type="EMBL" id="MBP1990910.1"/>
    </source>
</evidence>
<keyword evidence="3" id="KW-1185">Reference proteome</keyword>
<feature type="transmembrane region" description="Helical" evidence="1">
    <location>
        <begin position="125"/>
        <end position="145"/>
    </location>
</feature>
<comment type="caution">
    <text evidence="2">The sequence shown here is derived from an EMBL/GenBank/DDBJ whole genome shotgun (WGS) entry which is preliminary data.</text>
</comment>
<dbReference type="EMBL" id="JAGGLB010000006">
    <property type="protein sequence ID" value="MBP1990910.1"/>
    <property type="molecule type" value="Genomic_DNA"/>
</dbReference>
<keyword evidence="1" id="KW-1133">Transmembrane helix</keyword>
<gene>
    <name evidence="2" type="ORF">J2Z66_002516</name>
</gene>
<protein>
    <recommendedName>
        <fullName evidence="4">Type II secretion system protein GspF domain-containing protein</fullName>
    </recommendedName>
</protein>
<dbReference type="Proteomes" id="UP001519287">
    <property type="component" value="Unassembled WGS sequence"/>
</dbReference>
<evidence type="ECO:0000256" key="1">
    <source>
        <dbReference type="SAM" id="Phobius"/>
    </source>
</evidence>
<feature type="transmembrane region" description="Helical" evidence="1">
    <location>
        <begin position="12"/>
        <end position="32"/>
    </location>
</feature>